<keyword evidence="2" id="KW-1185">Reference proteome</keyword>
<dbReference type="AlphaFoldDB" id="A0A162JEJ7"/>
<dbReference type="InterPro" id="IPR053187">
    <property type="entry name" value="Notoamide_regulator"/>
</dbReference>
<dbReference type="PANTHER" id="PTHR47256">
    <property type="entry name" value="ZN(II)2CYS6 TRANSCRIPTION FACTOR (EUROFUNG)-RELATED"/>
    <property type="match status" value="1"/>
</dbReference>
<protein>
    <submittedName>
        <fullName evidence="1">Uncharacterized protein</fullName>
    </submittedName>
</protein>
<dbReference type="Proteomes" id="UP000076881">
    <property type="component" value="Unassembled WGS sequence"/>
</dbReference>
<proteinExistence type="predicted"/>
<organism evidence="1 2">
    <name type="scientific">Akanthomyces lecanii RCEF 1005</name>
    <dbReference type="NCBI Taxonomy" id="1081108"/>
    <lineage>
        <taxon>Eukaryota</taxon>
        <taxon>Fungi</taxon>
        <taxon>Dikarya</taxon>
        <taxon>Ascomycota</taxon>
        <taxon>Pezizomycotina</taxon>
        <taxon>Sordariomycetes</taxon>
        <taxon>Hypocreomycetidae</taxon>
        <taxon>Hypocreales</taxon>
        <taxon>Cordycipitaceae</taxon>
        <taxon>Akanthomyces</taxon>
        <taxon>Cordyceps confragosa</taxon>
    </lineage>
</organism>
<gene>
    <name evidence="1" type="ORF">LEL_10405</name>
</gene>
<accession>A0A162JEJ7</accession>
<dbReference type="EMBL" id="AZHF01000012">
    <property type="protein sequence ID" value="OAA67782.1"/>
    <property type="molecule type" value="Genomic_DNA"/>
</dbReference>
<evidence type="ECO:0000313" key="2">
    <source>
        <dbReference type="Proteomes" id="UP000076881"/>
    </source>
</evidence>
<reference evidence="1 2" key="1">
    <citation type="journal article" date="2016" name="Genome Biol. Evol.">
        <title>Divergent and convergent evolution of fungal pathogenicity.</title>
        <authorList>
            <person name="Shang Y."/>
            <person name="Xiao G."/>
            <person name="Zheng P."/>
            <person name="Cen K."/>
            <person name="Zhan S."/>
            <person name="Wang C."/>
        </authorList>
    </citation>
    <scope>NUCLEOTIDE SEQUENCE [LARGE SCALE GENOMIC DNA]</scope>
    <source>
        <strain evidence="1 2">RCEF 1005</strain>
    </source>
</reference>
<name>A0A162JEJ7_CORDF</name>
<dbReference type="OrthoDB" id="426882at2759"/>
<dbReference type="STRING" id="1081108.A0A162JEJ7"/>
<evidence type="ECO:0000313" key="1">
    <source>
        <dbReference type="EMBL" id="OAA67782.1"/>
    </source>
</evidence>
<sequence>MKGRYEFWNPEMLGYKFFAEAKRAWDVEIHNDGRITTVQAAMVLCAIHNLYAMDKVGISFGNGAVKLAHELNAFASHADMTCITDVERRVYTYTAWSMYFWFSVKCHLLCIQPLVKTPPASPLPDPVENHEWYSETWIQYPFHDTLYSLNHPAFFKAKCDLSIILNQLTFSIFNEAGRSEPLPPKELKDFLERLGTWHFFLTQSLAPENIIFPFELNLHLTYYAAILSLGDFTSPDNLVVGLDDETDDIKQSINHSFMCFETLMRLYYLHHGYETPDGHMTHNLMILVYKSLAQVNALAITPTAAHGDSLTSQEAKSTLILAETGLYDQGQNYFLPRALFEIVANEMSDQDKSLLDAYIPAQQENSETVESRQRYISSQYPVKFAVRDAALQDPRERHLGQIVNEFMALAAKKAHSISSRTGNEREDDDVQL</sequence>
<comment type="caution">
    <text evidence="1">The sequence shown here is derived from an EMBL/GenBank/DDBJ whole genome shotgun (WGS) entry which is preliminary data.</text>
</comment>
<dbReference type="PANTHER" id="PTHR47256:SF1">
    <property type="entry name" value="ZN(II)2CYS6 TRANSCRIPTION FACTOR (EUROFUNG)"/>
    <property type="match status" value="1"/>
</dbReference>
<dbReference type="CDD" id="cd12148">
    <property type="entry name" value="fungal_TF_MHR"/>
    <property type="match status" value="1"/>
</dbReference>